<dbReference type="InterPro" id="IPR003439">
    <property type="entry name" value="ABC_transporter-like_ATP-bd"/>
</dbReference>
<dbReference type="GO" id="GO:0016887">
    <property type="term" value="F:ATP hydrolysis activity"/>
    <property type="evidence" value="ECO:0007669"/>
    <property type="project" value="InterPro"/>
</dbReference>
<evidence type="ECO:0000256" key="2">
    <source>
        <dbReference type="ARBA" id="ARBA00022448"/>
    </source>
</evidence>
<dbReference type="Proteomes" id="UP000245125">
    <property type="component" value="Unassembled WGS sequence"/>
</dbReference>
<dbReference type="CDD" id="cd03220">
    <property type="entry name" value="ABC_KpsT_Wzt"/>
    <property type="match status" value="1"/>
</dbReference>
<reference evidence="7" key="1">
    <citation type="submission" date="2018-03" db="EMBL/GenBank/DDBJ databases">
        <authorList>
            <person name="Zecchin S."/>
        </authorList>
    </citation>
    <scope>NUCLEOTIDE SEQUENCE [LARGE SCALE GENOMIC DNA]</scope>
</reference>
<feature type="domain" description="ABC transporter" evidence="5">
    <location>
        <begin position="5"/>
        <end position="250"/>
    </location>
</feature>
<accession>A0A2U3QFF4</accession>
<evidence type="ECO:0000256" key="1">
    <source>
        <dbReference type="ARBA" id="ARBA00005417"/>
    </source>
</evidence>
<organism evidence="6 7">
    <name type="scientific">Candidatus Sulfobium mesophilum</name>
    <dbReference type="NCBI Taxonomy" id="2016548"/>
    <lineage>
        <taxon>Bacteria</taxon>
        <taxon>Pseudomonadati</taxon>
        <taxon>Nitrospirota</taxon>
        <taxon>Nitrospiria</taxon>
        <taxon>Nitrospirales</taxon>
        <taxon>Nitrospiraceae</taxon>
        <taxon>Candidatus Sulfobium</taxon>
    </lineage>
</organism>
<evidence type="ECO:0000256" key="3">
    <source>
        <dbReference type="ARBA" id="ARBA00022741"/>
    </source>
</evidence>
<dbReference type="AlphaFoldDB" id="A0A2U3QFF4"/>
<dbReference type="PANTHER" id="PTHR46743">
    <property type="entry name" value="TEICHOIC ACIDS EXPORT ATP-BINDING PROTEIN TAGH"/>
    <property type="match status" value="1"/>
</dbReference>
<dbReference type="Gene3D" id="3.40.50.150">
    <property type="entry name" value="Vaccinia Virus protein VP39"/>
    <property type="match status" value="1"/>
</dbReference>
<dbReference type="InterPro" id="IPR050683">
    <property type="entry name" value="Bact_Polysacc_Export_ATP-bd"/>
</dbReference>
<dbReference type="SUPFAM" id="SSF52540">
    <property type="entry name" value="P-loop containing nucleoside triphosphate hydrolases"/>
    <property type="match status" value="1"/>
</dbReference>
<keyword evidence="3" id="KW-0547">Nucleotide-binding</keyword>
<dbReference type="PROSITE" id="PS50893">
    <property type="entry name" value="ABC_TRANSPORTER_2"/>
    <property type="match status" value="1"/>
</dbReference>
<name>A0A2U3QFF4_9BACT</name>
<evidence type="ECO:0000313" key="6">
    <source>
        <dbReference type="EMBL" id="SPQ00148.1"/>
    </source>
</evidence>
<evidence type="ECO:0000313" key="7">
    <source>
        <dbReference type="Proteomes" id="UP000245125"/>
    </source>
</evidence>
<proteinExistence type="inferred from homology"/>
<dbReference type="SMART" id="SM00382">
    <property type="entry name" value="AAA"/>
    <property type="match status" value="1"/>
</dbReference>
<keyword evidence="4 6" id="KW-0067">ATP-binding</keyword>
<dbReference type="EMBL" id="OUUY01000062">
    <property type="protein sequence ID" value="SPQ00148.1"/>
    <property type="molecule type" value="Genomic_DNA"/>
</dbReference>
<dbReference type="InterPro" id="IPR015860">
    <property type="entry name" value="ABC_transpr_TagH-like"/>
</dbReference>
<evidence type="ECO:0000256" key="4">
    <source>
        <dbReference type="ARBA" id="ARBA00022840"/>
    </source>
</evidence>
<dbReference type="InterPro" id="IPR027417">
    <property type="entry name" value="P-loop_NTPase"/>
</dbReference>
<dbReference type="Gene3D" id="3.40.50.300">
    <property type="entry name" value="P-loop containing nucleotide triphosphate hydrolases"/>
    <property type="match status" value="1"/>
</dbReference>
<dbReference type="OrthoDB" id="9778870at2"/>
<sequence length="525" mass="58539">MDYAVKLEDVYKEYPIYHHITAGFKSFLFNLPRNIASMKRMKFTALKGASFEVKKGETFGIIGKNGSGKSTMLSLIAGVIKPDRGILSTSGRISSLLELGAGFHPDLSGVENIILNGILMGNTRQEMLKKVDEIIEFSELGDFIYQPLRTYSSGMHVRLGFSVAVHTAPEILLVDEALAVGDLSFQEKCSTKMSEFKEAGTTIIIVSHGMSEIAKLCDRTAWLDKGVIMAIGKSKEVIMKYLEYSASLEIPAPAEEIHAVEKGMPVEKPAVQVGADSGKLVLPTWWNSPIVARQCELFITGDQRVTFYDFLKIQYLLEKLDRGLSICHEFKGIEVDFTIHNICKSFDVIDGEDKLERLIGGMWSFREQRYDLVLCVDILHRIRQLGPFLEDLRSALTDDGVVIALEYVGPENFRYSDKEMEIARMLYGALREGAPFSASAGAIETSSHGNPFPALESVFDIVDVRYFGGPLYDLLLNKIIDDIDPEDKKGSALVRVVMMFERILIREGSLKNTYALIVARKKASL</sequence>
<gene>
    <name evidence="6" type="ORF">NBG4_180024</name>
</gene>
<keyword evidence="2" id="KW-0813">Transport</keyword>
<dbReference type="GO" id="GO:0140359">
    <property type="term" value="F:ABC-type transporter activity"/>
    <property type="evidence" value="ECO:0007669"/>
    <property type="project" value="InterPro"/>
</dbReference>
<evidence type="ECO:0000259" key="5">
    <source>
        <dbReference type="PROSITE" id="PS50893"/>
    </source>
</evidence>
<comment type="similarity">
    <text evidence="1">Belongs to the ABC transporter superfamily.</text>
</comment>
<dbReference type="GO" id="GO:0005524">
    <property type="term" value="F:ATP binding"/>
    <property type="evidence" value="ECO:0007669"/>
    <property type="project" value="UniProtKB-KW"/>
</dbReference>
<dbReference type="InterPro" id="IPR029063">
    <property type="entry name" value="SAM-dependent_MTases_sf"/>
</dbReference>
<keyword evidence="7" id="KW-1185">Reference proteome</keyword>
<dbReference type="PANTHER" id="PTHR46743:SF2">
    <property type="entry name" value="TEICHOIC ACIDS EXPORT ATP-BINDING PROTEIN TAGH"/>
    <property type="match status" value="1"/>
</dbReference>
<dbReference type="InterPro" id="IPR003593">
    <property type="entry name" value="AAA+_ATPase"/>
</dbReference>
<protein>
    <submittedName>
        <fullName evidence="6">O-antigen export system ATP-binding protein RfbB (Modular protein)</fullName>
    </submittedName>
</protein>
<dbReference type="GO" id="GO:0016020">
    <property type="term" value="C:membrane"/>
    <property type="evidence" value="ECO:0007669"/>
    <property type="project" value="InterPro"/>
</dbReference>
<dbReference type="SUPFAM" id="SSF53335">
    <property type="entry name" value="S-adenosyl-L-methionine-dependent methyltransferases"/>
    <property type="match status" value="1"/>
</dbReference>
<dbReference type="Pfam" id="PF00005">
    <property type="entry name" value="ABC_tran"/>
    <property type="match status" value="1"/>
</dbReference>